<evidence type="ECO:0000313" key="3">
    <source>
        <dbReference type="EMBL" id="QGQ94877.1"/>
    </source>
</evidence>
<dbReference type="SUPFAM" id="SSF55383">
    <property type="entry name" value="Copper amine oxidase, domain N"/>
    <property type="match status" value="1"/>
</dbReference>
<dbReference type="InterPro" id="IPR012854">
    <property type="entry name" value="Cu_amine_oxidase-like_N"/>
</dbReference>
<gene>
    <name evidence="3" type="ORF">EHS13_08300</name>
</gene>
<evidence type="ECO:0000256" key="1">
    <source>
        <dbReference type="SAM" id="SignalP"/>
    </source>
</evidence>
<feature type="domain" description="Copper amine oxidase-like N-terminal" evidence="2">
    <location>
        <begin position="53"/>
        <end position="158"/>
    </location>
</feature>
<dbReference type="AlphaFoldDB" id="A0A6B8RG05"/>
<dbReference type="InterPro" id="IPR036582">
    <property type="entry name" value="Mao_N_sf"/>
</dbReference>
<dbReference type="EMBL" id="CP034235">
    <property type="protein sequence ID" value="QGQ94877.1"/>
    <property type="molecule type" value="Genomic_DNA"/>
</dbReference>
<protein>
    <submittedName>
        <fullName evidence="3">Copper amine oxidase N-terminal domain-containing protein</fullName>
    </submittedName>
</protein>
<dbReference type="Gene3D" id="3.40.1000.10">
    <property type="entry name" value="Mog1/PsbP, alpha/beta/alpha sandwich"/>
    <property type="match status" value="1"/>
</dbReference>
<name>A0A6B8RG05_9BACL</name>
<dbReference type="Pfam" id="PF07833">
    <property type="entry name" value="Cu_amine_oxidN1"/>
    <property type="match status" value="1"/>
</dbReference>
<dbReference type="KEGG" id="ppsc:EHS13_08300"/>
<organism evidence="3 4">
    <name type="scientific">Paenibacillus psychroresistens</name>
    <dbReference type="NCBI Taxonomy" id="1778678"/>
    <lineage>
        <taxon>Bacteria</taxon>
        <taxon>Bacillati</taxon>
        <taxon>Bacillota</taxon>
        <taxon>Bacilli</taxon>
        <taxon>Bacillales</taxon>
        <taxon>Paenibacillaceae</taxon>
        <taxon>Paenibacillus</taxon>
    </lineage>
</organism>
<feature type="signal peptide" evidence="1">
    <location>
        <begin position="1"/>
        <end position="30"/>
    </location>
</feature>
<dbReference type="Gene3D" id="3.30.457.10">
    <property type="entry name" value="Copper amine oxidase-like, N-terminal domain"/>
    <property type="match status" value="1"/>
</dbReference>
<keyword evidence="1" id="KW-0732">Signal</keyword>
<feature type="chain" id="PRO_5025595832" evidence="1">
    <location>
        <begin position="31"/>
        <end position="638"/>
    </location>
</feature>
<reference evidence="4" key="1">
    <citation type="submission" date="2018-11" db="EMBL/GenBank/DDBJ databases">
        <title>Complete genome sequence of Paenibacillus sp. ML311-T8.</title>
        <authorList>
            <person name="Nam Y.-D."/>
            <person name="Kang J."/>
            <person name="Chung W.-H."/>
            <person name="Park Y.S."/>
        </authorList>
    </citation>
    <scope>NUCLEOTIDE SEQUENCE [LARGE SCALE GENOMIC DNA]</scope>
    <source>
        <strain evidence="4">ML311-T8</strain>
    </source>
</reference>
<accession>A0A6B8RG05</accession>
<evidence type="ECO:0000259" key="2">
    <source>
        <dbReference type="Pfam" id="PF07833"/>
    </source>
</evidence>
<evidence type="ECO:0000313" key="4">
    <source>
        <dbReference type="Proteomes" id="UP000426246"/>
    </source>
</evidence>
<keyword evidence="4" id="KW-1185">Reference proteome</keyword>
<sequence length="638" mass="70331">MERVILKKLTKFTTLLLILTFFIFQATAFAETATASKTLSITLTIGQKDIKINETSLTGEAPYITKDNSTLVPLRVITTAFGAVLAYDAPTKTIGLKYNGHDLSLTIDNKMAIVDGKAIEMNTAPQLHNGTTMVPVRFITENFGATITFDKVTKQITITGDAPVADTSGGLNSDAGKTKIGDSYNNWTMKYPTGLVKSYQSYKGDYLNFEDANGEYELNISIDPSDVQNMSADGLLTELADFVTGTVLSKSTATVNGVSFARIISKEEDMYTESRAYFANSSVYTLIMDISEVKNYNNPLKSAGYKELLDSFTLTYDTKDFTTKDISTVKNGYRIYTNDDYGFTLNIPSDWDKGTEDSSKFNFHSGGTEDKTFRITISSLAAGETLDSWVAKNTLQLSDFIVPEYGKIISTTSTTVGNEPAKEMISEFNLEDAWTSDTEFLIIKGNLKYDIDFEYPKDAPAADIQATKEALLQSFAFTDKLNSSLGTIKDDSVNSATLSKIVSKNLGVSFEKPEFWEDSTENADKDTTLNYTFADGFINIGVRTKTPKVDITKYMEDYLKENTYITITANTTATLGGQNFKKITYSESALGVPVNGEIYLYSSATKDYVIVYEIGPAFNTESTKQRFAALIASFQITP</sequence>
<dbReference type="Proteomes" id="UP000426246">
    <property type="component" value="Chromosome"/>
</dbReference>
<proteinExistence type="predicted"/>